<feature type="domain" description="Peptidase C1A papain C-terminal" evidence="3">
    <location>
        <begin position="35"/>
        <end position="237"/>
    </location>
</feature>
<gene>
    <name evidence="4" type="ORF">Syun_020157</name>
</gene>
<evidence type="ECO:0000256" key="2">
    <source>
        <dbReference type="ARBA" id="ARBA00023157"/>
    </source>
</evidence>
<dbReference type="GO" id="GO:0006508">
    <property type="term" value="P:proteolysis"/>
    <property type="evidence" value="ECO:0007669"/>
    <property type="project" value="InterPro"/>
</dbReference>
<accession>A0AAP0IDN8</accession>
<dbReference type="GO" id="GO:0008234">
    <property type="term" value="F:cysteine-type peptidase activity"/>
    <property type="evidence" value="ECO:0007669"/>
    <property type="project" value="InterPro"/>
</dbReference>
<evidence type="ECO:0000256" key="1">
    <source>
        <dbReference type="ARBA" id="ARBA00008455"/>
    </source>
</evidence>
<dbReference type="InterPro" id="IPR038765">
    <property type="entry name" value="Papain-like_cys_pep_sf"/>
</dbReference>
<dbReference type="InterPro" id="IPR000668">
    <property type="entry name" value="Peptidase_C1A_C"/>
</dbReference>
<dbReference type="SUPFAM" id="SSF53383">
    <property type="entry name" value="PLP-dependent transferases"/>
    <property type="match status" value="1"/>
</dbReference>
<dbReference type="GO" id="GO:0030170">
    <property type="term" value="F:pyridoxal phosphate binding"/>
    <property type="evidence" value="ECO:0007669"/>
    <property type="project" value="InterPro"/>
</dbReference>
<dbReference type="PANTHER" id="PTHR12411">
    <property type="entry name" value="CYSTEINE PROTEASE FAMILY C1-RELATED"/>
    <property type="match status" value="1"/>
</dbReference>
<dbReference type="GO" id="GO:0008483">
    <property type="term" value="F:transaminase activity"/>
    <property type="evidence" value="ECO:0007669"/>
    <property type="project" value="InterPro"/>
</dbReference>
<dbReference type="SMART" id="SM00645">
    <property type="entry name" value="Pept_C1"/>
    <property type="match status" value="1"/>
</dbReference>
<dbReference type="SUPFAM" id="SSF54001">
    <property type="entry name" value="Cysteine proteinases"/>
    <property type="match status" value="1"/>
</dbReference>
<dbReference type="InterPro" id="IPR049704">
    <property type="entry name" value="Aminotrans_3_PPA_site"/>
</dbReference>
<dbReference type="InterPro" id="IPR015421">
    <property type="entry name" value="PyrdxlP-dep_Trfase_major"/>
</dbReference>
<dbReference type="InterPro" id="IPR039417">
    <property type="entry name" value="Peptidase_C1A_papain-like"/>
</dbReference>
<evidence type="ECO:0000313" key="5">
    <source>
        <dbReference type="Proteomes" id="UP001420932"/>
    </source>
</evidence>
<dbReference type="PROSITE" id="PS00640">
    <property type="entry name" value="THIOL_PROTEASE_ASN"/>
    <property type="match status" value="1"/>
</dbReference>
<dbReference type="Gene3D" id="3.90.70.10">
    <property type="entry name" value="Cysteine proteinases"/>
    <property type="match status" value="1"/>
</dbReference>
<dbReference type="Proteomes" id="UP001420932">
    <property type="component" value="Unassembled WGS sequence"/>
</dbReference>
<comment type="caution">
    <text evidence="4">The sequence shown here is derived from an EMBL/GenBank/DDBJ whole genome shotgun (WGS) entry which is preliminary data.</text>
</comment>
<dbReference type="EMBL" id="JBBNAF010000009">
    <property type="protein sequence ID" value="KAK9113360.1"/>
    <property type="molecule type" value="Genomic_DNA"/>
</dbReference>
<evidence type="ECO:0000313" key="4">
    <source>
        <dbReference type="EMBL" id="KAK9113360.1"/>
    </source>
</evidence>
<dbReference type="InterPro" id="IPR005814">
    <property type="entry name" value="Aminotrans_3"/>
</dbReference>
<sequence>MAERCSHGAVTVTWVLSIYWVNGKFSAIEQDVLDITCVMTWVLSIRGCWAFATVGAIEGINQIISGNVVNLSSQQLIDCDSGSYKCKGGFFEMAFRYVVSNEGLTTDKDYPYKAKNGTCDAQKQSSKVVTISGYELVPPNEGALMKSVANQPVAAAIAVDQYAFDRYTKGVFKGPCGTGFNHEVLVVGYGTTKDGTDYWIVKNSWGHNWGQKGYILMQRGVGNNGLCGIAKRAGYPPAGWKLKKEFLPDGWLCLVCGAKENQDLPPNFIRLAKDVYTPDMIAASDCMIVPQIFSSLKCYHVLVMPFCNAYGVGLTDFLLVILANNGGVLVGLAACGVTMDIIATDRNGSCHILMCLLWIFIKAFKGIGEIGFEYPAPYALAFSQHSDISIADEVQSGFARTGSHFWDFEAHGVIPDIVTMAKGIGNGIPLGAVVTTPEIAQENAFVVGSYMKERLTSLKEKYESEPTLSSTSATKIYTSPDIEEIASFMKGEQLSKEVQLIRGDNENFNMKAETMTIEEVKRQRSKVTGALRGVEAVVSICCDSSIHRSIDPLLHFSFNRAQIGEGVDRGIRDENRVSGSEICWCGSAVLHCGLSFFFTFNWDSNNWHYDPTLISYHPAIGGQNQNSHRRPWALSKSRRR</sequence>
<protein>
    <recommendedName>
        <fullName evidence="3">Peptidase C1A papain C-terminal domain-containing protein</fullName>
    </recommendedName>
</protein>
<organism evidence="4 5">
    <name type="scientific">Stephania yunnanensis</name>
    <dbReference type="NCBI Taxonomy" id="152371"/>
    <lineage>
        <taxon>Eukaryota</taxon>
        <taxon>Viridiplantae</taxon>
        <taxon>Streptophyta</taxon>
        <taxon>Embryophyta</taxon>
        <taxon>Tracheophyta</taxon>
        <taxon>Spermatophyta</taxon>
        <taxon>Magnoliopsida</taxon>
        <taxon>Ranunculales</taxon>
        <taxon>Menispermaceae</taxon>
        <taxon>Menispermoideae</taxon>
        <taxon>Cissampelideae</taxon>
        <taxon>Stephania</taxon>
    </lineage>
</organism>
<dbReference type="InterPro" id="IPR015424">
    <property type="entry name" value="PyrdxlP-dep_Trfase"/>
</dbReference>
<dbReference type="InterPro" id="IPR025661">
    <property type="entry name" value="Pept_asp_AS"/>
</dbReference>
<dbReference type="Gene3D" id="3.40.640.10">
    <property type="entry name" value="Type I PLP-dependent aspartate aminotransferase-like (Major domain)"/>
    <property type="match status" value="1"/>
</dbReference>
<proteinExistence type="inferred from homology"/>
<dbReference type="InterPro" id="IPR013128">
    <property type="entry name" value="Peptidase_C1A"/>
</dbReference>
<dbReference type="Pfam" id="PF00112">
    <property type="entry name" value="Peptidase_C1"/>
    <property type="match status" value="1"/>
</dbReference>
<name>A0AAP0IDN8_9MAGN</name>
<dbReference type="Pfam" id="PF00202">
    <property type="entry name" value="Aminotran_3"/>
    <property type="match status" value="1"/>
</dbReference>
<keyword evidence="5" id="KW-1185">Reference proteome</keyword>
<reference evidence="4 5" key="1">
    <citation type="submission" date="2024-01" db="EMBL/GenBank/DDBJ databases">
        <title>Genome assemblies of Stephania.</title>
        <authorList>
            <person name="Yang L."/>
        </authorList>
    </citation>
    <scope>NUCLEOTIDE SEQUENCE [LARGE SCALE GENOMIC DNA]</scope>
    <source>
        <strain evidence="4">YNDBR</strain>
        <tissue evidence="4">Leaf</tissue>
    </source>
</reference>
<keyword evidence="2" id="KW-1015">Disulfide bond</keyword>
<comment type="similarity">
    <text evidence="1">Belongs to the peptidase C1 family.</text>
</comment>
<dbReference type="PROSITE" id="PS00600">
    <property type="entry name" value="AA_TRANSFER_CLASS_3"/>
    <property type="match status" value="1"/>
</dbReference>
<evidence type="ECO:0000259" key="3">
    <source>
        <dbReference type="SMART" id="SM00645"/>
    </source>
</evidence>
<dbReference type="AlphaFoldDB" id="A0AAP0IDN8"/>
<dbReference type="CDD" id="cd02248">
    <property type="entry name" value="Peptidase_C1A"/>
    <property type="match status" value="1"/>
</dbReference>